<sequence length="73" mass="8196">MWSILAVFIAGTHHLNFDTGSADIWVPASDCHRCGGQRHYESSLSGSLRTETTEKRQVRYGDGSVVSVMYHWP</sequence>
<evidence type="ECO:0000313" key="2">
    <source>
        <dbReference type="EMBL" id="KAF1799358.1"/>
    </source>
</evidence>
<dbReference type="SUPFAM" id="SSF50630">
    <property type="entry name" value="Acid proteases"/>
    <property type="match status" value="1"/>
</dbReference>
<organism evidence="2 3">
    <name type="scientific">Mucor circinelloides f. lusitanicus</name>
    <name type="common">Mucor racemosus var. lusitanicus</name>
    <dbReference type="NCBI Taxonomy" id="29924"/>
    <lineage>
        <taxon>Eukaryota</taxon>
        <taxon>Fungi</taxon>
        <taxon>Fungi incertae sedis</taxon>
        <taxon>Mucoromycota</taxon>
        <taxon>Mucoromycotina</taxon>
        <taxon>Mucoromycetes</taxon>
        <taxon>Mucorales</taxon>
        <taxon>Mucorineae</taxon>
        <taxon>Mucoraceae</taxon>
        <taxon>Mucor</taxon>
    </lineage>
</organism>
<protein>
    <recommendedName>
        <fullName evidence="1">Peptidase A1 domain-containing protein</fullName>
    </recommendedName>
</protein>
<dbReference type="PROSITE" id="PS51767">
    <property type="entry name" value="PEPTIDASE_A1"/>
    <property type="match status" value="1"/>
</dbReference>
<evidence type="ECO:0000313" key="3">
    <source>
        <dbReference type="Proteomes" id="UP000469890"/>
    </source>
</evidence>
<reference evidence="2 3" key="1">
    <citation type="submission" date="2019-09" db="EMBL/GenBank/DDBJ databases">
        <authorList>
            <consortium name="DOE Joint Genome Institute"/>
            <person name="Mondo S.J."/>
            <person name="Navarro-Mendoza M.I."/>
            <person name="Perez-Arques C."/>
            <person name="Panchal S."/>
            <person name="Nicolas F.E."/>
            <person name="Ganguly P."/>
            <person name="Pangilinan J."/>
            <person name="Grigoriev I."/>
            <person name="Heitman J."/>
            <person name="Sanya K."/>
            <person name="Garre V."/>
        </authorList>
    </citation>
    <scope>NUCLEOTIDE SEQUENCE [LARGE SCALE GENOMIC DNA]</scope>
    <source>
        <strain evidence="2 3">MU402</strain>
    </source>
</reference>
<dbReference type="InterPro" id="IPR033121">
    <property type="entry name" value="PEPTIDASE_A1"/>
</dbReference>
<evidence type="ECO:0000259" key="1">
    <source>
        <dbReference type="PROSITE" id="PS51767"/>
    </source>
</evidence>
<gene>
    <name evidence="2" type="ORF">FB192DRAFT_1132990</name>
</gene>
<proteinExistence type="predicted"/>
<dbReference type="Proteomes" id="UP000469890">
    <property type="component" value="Unassembled WGS sequence"/>
</dbReference>
<dbReference type="InterPro" id="IPR021109">
    <property type="entry name" value="Peptidase_aspartic_dom_sf"/>
</dbReference>
<dbReference type="AlphaFoldDB" id="A0A8H4BBV6"/>
<feature type="domain" description="Peptidase A1" evidence="1">
    <location>
        <begin position="1"/>
        <end position="73"/>
    </location>
</feature>
<dbReference type="Gene3D" id="2.40.70.10">
    <property type="entry name" value="Acid Proteases"/>
    <property type="match status" value="1"/>
</dbReference>
<accession>A0A8H4BBV6</accession>
<comment type="caution">
    <text evidence="2">The sequence shown here is derived from an EMBL/GenBank/DDBJ whole genome shotgun (WGS) entry which is preliminary data.</text>
</comment>
<dbReference type="EMBL" id="JAAECE010000006">
    <property type="protein sequence ID" value="KAF1799358.1"/>
    <property type="molecule type" value="Genomic_DNA"/>
</dbReference>
<dbReference type="Pfam" id="PF00026">
    <property type="entry name" value="Asp"/>
    <property type="match status" value="1"/>
</dbReference>
<name>A0A8H4BBV6_MUCCL</name>